<protein>
    <submittedName>
        <fullName evidence="1">Uncharacterized protein</fullName>
    </submittedName>
</protein>
<reference evidence="1 2" key="1">
    <citation type="journal article" date="2016" name="Nat. Commun.">
        <title>Thousands of microbial genomes shed light on interconnected biogeochemical processes in an aquifer system.</title>
        <authorList>
            <person name="Anantharaman K."/>
            <person name="Brown C.T."/>
            <person name="Hug L.A."/>
            <person name="Sharon I."/>
            <person name="Castelle C.J."/>
            <person name="Probst A.J."/>
            <person name="Thomas B.C."/>
            <person name="Singh A."/>
            <person name="Wilkins M.J."/>
            <person name="Karaoz U."/>
            <person name="Brodie E.L."/>
            <person name="Williams K.H."/>
            <person name="Hubbard S.S."/>
            <person name="Banfield J.F."/>
        </authorList>
    </citation>
    <scope>NUCLEOTIDE SEQUENCE [LARGE SCALE GENOMIC DNA]</scope>
</reference>
<dbReference type="Proteomes" id="UP000177092">
    <property type="component" value="Unassembled WGS sequence"/>
</dbReference>
<sequence length="480" mass="54636">MSEVAEMPKLAEVSTPSNDPLKSRVVLLPSEGMQHEQIKRVTWLDLYPINEEEKEVLGEKFDGVREEVSAIGTTPGVIRTLNKLAFTDNVDKKERLAWLKIKGWIFEQVIINQDKATSTLVEPSDIDKVASEKRNRSRMAKEYDNWSGIQKGIYARPLFPMPISLLDYVVTPEQIVDAEKFDKLNPTEVPGNFENFVANRLIEIEKLKTDPVVYIDFGGVQSISTLRLALKFKKEVEQGKMVFIVTNLSADKDRIEKFVRRAGYRDEEAWLLEAMKLVHYVQADAQELEDMTVSLPNERSIKINGNADFIHEADAISAHGFVNDRDFTILGKLLSGYGLVATTRDIVRGSEPLDSNILDIKAIDEKNFITQKGYKGIYGEYPEVRKTVKKLNWGVTKKKRAYTNLTSGLGLVNIDALPLSNGRAFNLAYSFFVRPDSPALKFTDKFNREYTVPMSREARSSRLNCYTYSELREAREKENK</sequence>
<evidence type="ECO:0000313" key="2">
    <source>
        <dbReference type="Proteomes" id="UP000177092"/>
    </source>
</evidence>
<gene>
    <name evidence="1" type="ORF">A3D03_05270</name>
</gene>
<name>A0A1F6A7S8_9BACT</name>
<organism evidence="1 2">
    <name type="scientific">Candidatus Gottesmanbacteria bacterium RIFCSPHIGHO2_02_FULL_40_13</name>
    <dbReference type="NCBI Taxonomy" id="1798384"/>
    <lineage>
        <taxon>Bacteria</taxon>
        <taxon>Candidatus Gottesmaniibacteriota</taxon>
    </lineage>
</organism>
<dbReference type="EMBL" id="MFJN01000041">
    <property type="protein sequence ID" value="OGG20594.1"/>
    <property type="molecule type" value="Genomic_DNA"/>
</dbReference>
<accession>A0A1F6A7S8</accession>
<evidence type="ECO:0000313" key="1">
    <source>
        <dbReference type="EMBL" id="OGG20594.1"/>
    </source>
</evidence>
<proteinExistence type="predicted"/>
<dbReference type="AlphaFoldDB" id="A0A1F6A7S8"/>
<comment type="caution">
    <text evidence="1">The sequence shown here is derived from an EMBL/GenBank/DDBJ whole genome shotgun (WGS) entry which is preliminary data.</text>
</comment>